<feature type="compositionally biased region" description="Acidic residues" evidence="1">
    <location>
        <begin position="383"/>
        <end position="413"/>
    </location>
</feature>
<protein>
    <submittedName>
        <fullName evidence="2">Uncharacterized protein</fullName>
    </submittedName>
</protein>
<comment type="caution">
    <text evidence="2">The sequence shown here is derived from an EMBL/GenBank/DDBJ whole genome shotgun (WGS) entry which is preliminary data.</text>
</comment>
<feature type="region of interest" description="Disordered" evidence="1">
    <location>
        <begin position="75"/>
        <end position="154"/>
    </location>
</feature>
<dbReference type="AlphaFoldDB" id="A0A9P6PMK7"/>
<evidence type="ECO:0000313" key="3">
    <source>
        <dbReference type="Proteomes" id="UP000807716"/>
    </source>
</evidence>
<feature type="non-terminal residue" evidence="2">
    <location>
        <position position="413"/>
    </location>
</feature>
<dbReference type="Proteomes" id="UP000807716">
    <property type="component" value="Unassembled WGS sequence"/>
</dbReference>
<keyword evidence="3" id="KW-1185">Reference proteome</keyword>
<evidence type="ECO:0000256" key="1">
    <source>
        <dbReference type="SAM" id="MobiDB-lite"/>
    </source>
</evidence>
<evidence type="ECO:0000313" key="2">
    <source>
        <dbReference type="EMBL" id="KAG0248277.1"/>
    </source>
</evidence>
<feature type="region of interest" description="Disordered" evidence="1">
    <location>
        <begin position="220"/>
        <end position="243"/>
    </location>
</feature>
<sequence>MIVSYLGDPEVKTAYDAYRTQNPVPNSKVKQVDFESSTRVYLDREERPLYPHQQRIKQAMESRNMETVLNLKRRIKTASANRRSFNKQRRQQQRQQQQQQQPQQQQHRTPSRFKSHPGNAPPKRPPSATLNALPDGNRQKAHWQRVDARRGARDPVVTTRALACKQEHQAKGFDHLPTKRYGIKVHEVTPTQPAAIVQGQPAAPAQVVFRPFKPYPWVSPVPPKSQSSSGPSRATLPGEADAADKKKHVDFITQKHQMTTLSVGQLGRNINQVISEGKIRPTAPVLTNQEKTSLAEQARADTIAIIRRIVRVSNELLRHGQKCMALYITTASAHDLVVLRSLIFKKDKDHGTTEETVRAAALKRRKRMGMDRNDSSSTAGDTTQDDGGDEGPSDEVAGDAGDPEEEEDATGTK</sequence>
<organism evidence="2 3">
    <name type="scientific">Actinomortierella ambigua</name>
    <dbReference type="NCBI Taxonomy" id="1343610"/>
    <lineage>
        <taxon>Eukaryota</taxon>
        <taxon>Fungi</taxon>
        <taxon>Fungi incertae sedis</taxon>
        <taxon>Mucoromycota</taxon>
        <taxon>Mortierellomycotina</taxon>
        <taxon>Mortierellomycetes</taxon>
        <taxon>Mortierellales</taxon>
        <taxon>Mortierellaceae</taxon>
        <taxon>Actinomortierella</taxon>
    </lineage>
</organism>
<dbReference type="OrthoDB" id="2435181at2759"/>
<dbReference type="EMBL" id="JAAAJB010001313">
    <property type="protein sequence ID" value="KAG0248277.1"/>
    <property type="molecule type" value="Genomic_DNA"/>
</dbReference>
<feature type="compositionally biased region" description="Low complexity" evidence="1">
    <location>
        <begin position="93"/>
        <end position="106"/>
    </location>
</feature>
<proteinExistence type="predicted"/>
<reference evidence="2" key="1">
    <citation type="journal article" date="2020" name="Fungal Divers.">
        <title>Resolving the Mortierellaceae phylogeny through synthesis of multi-gene phylogenetics and phylogenomics.</title>
        <authorList>
            <person name="Vandepol N."/>
            <person name="Liber J."/>
            <person name="Desiro A."/>
            <person name="Na H."/>
            <person name="Kennedy M."/>
            <person name="Barry K."/>
            <person name="Grigoriev I.V."/>
            <person name="Miller A.N."/>
            <person name="O'Donnell K."/>
            <person name="Stajich J.E."/>
            <person name="Bonito G."/>
        </authorList>
    </citation>
    <scope>NUCLEOTIDE SEQUENCE</scope>
    <source>
        <strain evidence="2">BC1065</strain>
    </source>
</reference>
<feature type="compositionally biased region" description="Basic and acidic residues" evidence="1">
    <location>
        <begin position="144"/>
        <end position="153"/>
    </location>
</feature>
<accession>A0A9P6PMK7</accession>
<name>A0A9P6PMK7_9FUNG</name>
<gene>
    <name evidence="2" type="ORF">DFQ27_001049</name>
</gene>
<feature type="region of interest" description="Disordered" evidence="1">
    <location>
        <begin position="361"/>
        <end position="413"/>
    </location>
</feature>